<comment type="caution">
    <text evidence="2">The sequence shown here is derived from an EMBL/GenBank/DDBJ whole genome shotgun (WGS) entry which is preliminary data.</text>
</comment>
<dbReference type="Pfam" id="PF01740">
    <property type="entry name" value="STAS"/>
    <property type="match status" value="1"/>
</dbReference>
<dbReference type="Gene3D" id="3.30.750.24">
    <property type="entry name" value="STAS domain"/>
    <property type="match status" value="1"/>
</dbReference>
<evidence type="ECO:0000259" key="1">
    <source>
        <dbReference type="PROSITE" id="PS50801"/>
    </source>
</evidence>
<sequence>MVVQATGALDADGERYLTEPMRQRLAGTARRVILDLSGVTFVNTAGVRVLLEAAYRAETKGKHLVLVSCPAVDRLLWLLGLAERFTYAPSAEEAVGA</sequence>
<dbReference type="InterPro" id="IPR036513">
    <property type="entry name" value="STAS_dom_sf"/>
</dbReference>
<protein>
    <recommendedName>
        <fullName evidence="1">STAS domain-containing protein</fullName>
    </recommendedName>
</protein>
<dbReference type="SUPFAM" id="SSF52091">
    <property type="entry name" value="SpoIIaa-like"/>
    <property type="match status" value="1"/>
</dbReference>
<dbReference type="Proteomes" id="UP001501218">
    <property type="component" value="Unassembled WGS sequence"/>
</dbReference>
<evidence type="ECO:0000313" key="2">
    <source>
        <dbReference type="EMBL" id="GAA2354206.1"/>
    </source>
</evidence>
<dbReference type="PROSITE" id="PS50801">
    <property type="entry name" value="STAS"/>
    <property type="match status" value="1"/>
</dbReference>
<dbReference type="InterPro" id="IPR002645">
    <property type="entry name" value="STAS_dom"/>
</dbReference>
<organism evidence="2 3">
    <name type="scientific">Saccharopolyspora halophila</name>
    <dbReference type="NCBI Taxonomy" id="405551"/>
    <lineage>
        <taxon>Bacteria</taxon>
        <taxon>Bacillati</taxon>
        <taxon>Actinomycetota</taxon>
        <taxon>Actinomycetes</taxon>
        <taxon>Pseudonocardiales</taxon>
        <taxon>Pseudonocardiaceae</taxon>
        <taxon>Saccharopolyspora</taxon>
    </lineage>
</organism>
<proteinExistence type="predicted"/>
<dbReference type="PANTHER" id="PTHR33495:SF2">
    <property type="entry name" value="ANTI-SIGMA FACTOR ANTAGONIST TM_1081-RELATED"/>
    <property type="match status" value="1"/>
</dbReference>
<gene>
    <name evidence="2" type="ORF">GCM10009854_35360</name>
</gene>
<reference evidence="3" key="1">
    <citation type="journal article" date="2019" name="Int. J. Syst. Evol. Microbiol.">
        <title>The Global Catalogue of Microorganisms (GCM) 10K type strain sequencing project: providing services to taxonomists for standard genome sequencing and annotation.</title>
        <authorList>
            <consortium name="The Broad Institute Genomics Platform"/>
            <consortium name="The Broad Institute Genome Sequencing Center for Infectious Disease"/>
            <person name="Wu L."/>
            <person name="Ma J."/>
        </authorList>
    </citation>
    <scope>NUCLEOTIDE SEQUENCE [LARGE SCALE GENOMIC DNA]</scope>
    <source>
        <strain evidence="3">JCM 16221</strain>
    </source>
</reference>
<dbReference type="EMBL" id="BAAARA010000010">
    <property type="protein sequence ID" value="GAA2354206.1"/>
    <property type="molecule type" value="Genomic_DNA"/>
</dbReference>
<evidence type="ECO:0000313" key="3">
    <source>
        <dbReference type="Proteomes" id="UP001501218"/>
    </source>
</evidence>
<feature type="domain" description="STAS" evidence="1">
    <location>
        <begin position="1"/>
        <end position="97"/>
    </location>
</feature>
<accession>A0ABP5TL10</accession>
<dbReference type="CDD" id="cd07043">
    <property type="entry name" value="STAS_anti-anti-sigma_factors"/>
    <property type="match status" value="1"/>
</dbReference>
<keyword evidence="3" id="KW-1185">Reference proteome</keyword>
<dbReference type="RefSeq" id="WP_344133570.1">
    <property type="nucleotide sequence ID" value="NZ_BAAARA010000010.1"/>
</dbReference>
<name>A0ABP5TL10_9PSEU</name>
<dbReference type="PANTHER" id="PTHR33495">
    <property type="entry name" value="ANTI-SIGMA FACTOR ANTAGONIST TM_1081-RELATED-RELATED"/>
    <property type="match status" value="1"/>
</dbReference>